<name>A0A8J2ZEC5_9PROT</name>
<dbReference type="PANTHER" id="PTHR47197:SF3">
    <property type="entry name" value="DIHYDRO-HEME D1 DEHYDROGENASE"/>
    <property type="match status" value="1"/>
</dbReference>
<evidence type="ECO:0000313" key="2">
    <source>
        <dbReference type="Proteomes" id="UP000597507"/>
    </source>
</evidence>
<accession>A0A8J2ZEC5</accession>
<dbReference type="Gene3D" id="2.130.10.10">
    <property type="entry name" value="YVTN repeat-like/Quinoprotein amine dehydrogenase"/>
    <property type="match status" value="1"/>
</dbReference>
<reference evidence="1 2" key="1">
    <citation type="journal article" date="2014" name="Int. J. Syst. Evol. Microbiol.">
        <title>Complete genome sequence of Corynebacterium casei LMG S-19264T (=DSM 44701T), isolated from a smear-ripened cheese.</title>
        <authorList>
            <consortium name="US DOE Joint Genome Institute (JGI-PGF)"/>
            <person name="Walter F."/>
            <person name="Albersmeier A."/>
            <person name="Kalinowski J."/>
            <person name="Ruckert C."/>
        </authorList>
    </citation>
    <scope>NUCLEOTIDE SEQUENCE [LARGE SCALE GENOMIC DNA]</scope>
    <source>
        <strain evidence="1 2">CGMCC 1.16330</strain>
    </source>
</reference>
<dbReference type="PANTHER" id="PTHR47197">
    <property type="entry name" value="PROTEIN NIRF"/>
    <property type="match status" value="1"/>
</dbReference>
<protein>
    <recommendedName>
        <fullName evidence="3">YncE family protein</fullName>
    </recommendedName>
</protein>
<sequence>MCQQYAADGRRAYVTLGPALANGGLVVLDTETFRLVAAYPPDELRVNCGTVLTRDGRHMLVNGGDHGVGVWYAIDTATREVVHRGESRGEDAHGAWATPDGREIWMVNRVTSNAIVIDPRTFRIVAEIPNVGQTPDIVAISPDSRFAFITTRGPNPVSMPHIARGTTPGFTVVSIPERRVLRHIQPAPGNERSDFHGIGVRVVR</sequence>
<dbReference type="InterPro" id="IPR011048">
    <property type="entry name" value="Haem_d1_sf"/>
</dbReference>
<dbReference type="RefSeq" id="WP_188903335.1">
    <property type="nucleotide sequence ID" value="NZ_BMKS01000017.1"/>
</dbReference>
<proteinExistence type="predicted"/>
<organism evidence="1 2">
    <name type="scientific">Caldovatus sediminis</name>
    <dbReference type="NCBI Taxonomy" id="2041189"/>
    <lineage>
        <taxon>Bacteria</taxon>
        <taxon>Pseudomonadati</taxon>
        <taxon>Pseudomonadota</taxon>
        <taxon>Alphaproteobacteria</taxon>
        <taxon>Acetobacterales</taxon>
        <taxon>Roseomonadaceae</taxon>
        <taxon>Caldovatus</taxon>
    </lineage>
</organism>
<evidence type="ECO:0008006" key="3">
    <source>
        <dbReference type="Google" id="ProtNLM"/>
    </source>
</evidence>
<dbReference type="AlphaFoldDB" id="A0A8J2ZEC5"/>
<evidence type="ECO:0000313" key="1">
    <source>
        <dbReference type="EMBL" id="GGG47924.1"/>
    </source>
</evidence>
<gene>
    <name evidence="1" type="ORF">GCM10010964_39140</name>
</gene>
<comment type="caution">
    <text evidence="1">The sequence shown here is derived from an EMBL/GenBank/DDBJ whole genome shotgun (WGS) entry which is preliminary data.</text>
</comment>
<keyword evidence="2" id="KW-1185">Reference proteome</keyword>
<dbReference type="Proteomes" id="UP000597507">
    <property type="component" value="Unassembled WGS sequence"/>
</dbReference>
<dbReference type="InterPro" id="IPR015943">
    <property type="entry name" value="WD40/YVTN_repeat-like_dom_sf"/>
</dbReference>
<dbReference type="SUPFAM" id="SSF51004">
    <property type="entry name" value="C-terminal (heme d1) domain of cytochrome cd1-nitrite reductase"/>
    <property type="match status" value="1"/>
</dbReference>
<dbReference type="EMBL" id="BMKS01000017">
    <property type="protein sequence ID" value="GGG47924.1"/>
    <property type="molecule type" value="Genomic_DNA"/>
</dbReference>
<dbReference type="InterPro" id="IPR051200">
    <property type="entry name" value="Host-pathogen_enzymatic-act"/>
</dbReference>